<evidence type="ECO:0000313" key="6">
    <source>
        <dbReference type="EMBL" id="MBB5705876.1"/>
    </source>
</evidence>
<dbReference type="InterPro" id="IPR009057">
    <property type="entry name" value="Homeodomain-like_sf"/>
</dbReference>
<evidence type="ECO:0000256" key="3">
    <source>
        <dbReference type="ARBA" id="ARBA00023163"/>
    </source>
</evidence>
<keyword evidence="1" id="KW-0805">Transcription regulation</keyword>
<dbReference type="Pfam" id="PF00440">
    <property type="entry name" value="TetR_N"/>
    <property type="match status" value="1"/>
</dbReference>
<organism evidence="6 7">
    <name type="scientific">Sphingopyxis panaciterrulae</name>
    <dbReference type="NCBI Taxonomy" id="462372"/>
    <lineage>
        <taxon>Bacteria</taxon>
        <taxon>Pseudomonadati</taxon>
        <taxon>Pseudomonadota</taxon>
        <taxon>Alphaproteobacteria</taxon>
        <taxon>Sphingomonadales</taxon>
        <taxon>Sphingomonadaceae</taxon>
        <taxon>Sphingopyxis</taxon>
    </lineage>
</organism>
<evidence type="ECO:0000259" key="5">
    <source>
        <dbReference type="PROSITE" id="PS50977"/>
    </source>
</evidence>
<evidence type="ECO:0000313" key="7">
    <source>
        <dbReference type="Proteomes" id="UP000537161"/>
    </source>
</evidence>
<feature type="DNA-binding region" description="H-T-H motif" evidence="4">
    <location>
        <begin position="39"/>
        <end position="58"/>
    </location>
</feature>
<keyword evidence="2 4" id="KW-0238">DNA-binding</keyword>
<evidence type="ECO:0000256" key="1">
    <source>
        <dbReference type="ARBA" id="ARBA00023015"/>
    </source>
</evidence>
<dbReference type="GO" id="GO:0003700">
    <property type="term" value="F:DNA-binding transcription factor activity"/>
    <property type="evidence" value="ECO:0007669"/>
    <property type="project" value="TreeGrafter"/>
</dbReference>
<dbReference type="InterPro" id="IPR036271">
    <property type="entry name" value="Tet_transcr_reg_TetR-rel_C_sf"/>
</dbReference>
<keyword evidence="3" id="KW-0804">Transcription</keyword>
<comment type="caution">
    <text evidence="6">The sequence shown here is derived from an EMBL/GenBank/DDBJ whole genome shotgun (WGS) entry which is preliminary data.</text>
</comment>
<dbReference type="Proteomes" id="UP000537161">
    <property type="component" value="Unassembled WGS sequence"/>
</dbReference>
<accession>A0A7W9B4L6</accession>
<reference evidence="6 7" key="1">
    <citation type="submission" date="2020-08" db="EMBL/GenBank/DDBJ databases">
        <title>Genomic Encyclopedia of Type Strains, Phase IV (KMG-IV): sequencing the most valuable type-strain genomes for metagenomic binning, comparative biology and taxonomic classification.</title>
        <authorList>
            <person name="Goeker M."/>
        </authorList>
    </citation>
    <scope>NUCLEOTIDE SEQUENCE [LARGE SCALE GENOMIC DNA]</scope>
    <source>
        <strain evidence="6 7">DSM 27163</strain>
    </source>
</reference>
<dbReference type="GO" id="GO:0000976">
    <property type="term" value="F:transcription cis-regulatory region binding"/>
    <property type="evidence" value="ECO:0007669"/>
    <property type="project" value="TreeGrafter"/>
</dbReference>
<dbReference type="InterPro" id="IPR050109">
    <property type="entry name" value="HTH-type_TetR-like_transc_reg"/>
</dbReference>
<dbReference type="SUPFAM" id="SSF46689">
    <property type="entry name" value="Homeodomain-like"/>
    <property type="match status" value="1"/>
</dbReference>
<dbReference type="PROSITE" id="PS50977">
    <property type="entry name" value="HTH_TETR_2"/>
    <property type="match status" value="1"/>
</dbReference>
<dbReference type="EMBL" id="JACIJH010000002">
    <property type="protein sequence ID" value="MBB5705876.1"/>
    <property type="molecule type" value="Genomic_DNA"/>
</dbReference>
<dbReference type="PANTHER" id="PTHR30055">
    <property type="entry name" value="HTH-TYPE TRANSCRIPTIONAL REGULATOR RUTR"/>
    <property type="match status" value="1"/>
</dbReference>
<dbReference type="InterPro" id="IPR001647">
    <property type="entry name" value="HTH_TetR"/>
</dbReference>
<dbReference type="Gene3D" id="1.10.357.10">
    <property type="entry name" value="Tetracycline Repressor, domain 2"/>
    <property type="match status" value="1"/>
</dbReference>
<evidence type="ECO:0000256" key="2">
    <source>
        <dbReference type="ARBA" id="ARBA00023125"/>
    </source>
</evidence>
<gene>
    <name evidence="6" type="ORF">FHR21_001209</name>
</gene>
<feature type="domain" description="HTH tetR-type" evidence="5">
    <location>
        <begin position="16"/>
        <end position="76"/>
    </location>
</feature>
<dbReference type="PANTHER" id="PTHR30055:SF234">
    <property type="entry name" value="HTH-TYPE TRANSCRIPTIONAL REGULATOR BETI"/>
    <property type="match status" value="1"/>
</dbReference>
<evidence type="ECO:0000256" key="4">
    <source>
        <dbReference type="PROSITE-ProRule" id="PRU00335"/>
    </source>
</evidence>
<dbReference type="RefSeq" id="WP_184096259.1">
    <property type="nucleotide sequence ID" value="NZ_JACIJH010000002.1"/>
</dbReference>
<dbReference type="AlphaFoldDB" id="A0A7W9B4L6"/>
<sequence length="210" mass="23054">MAHPSSRRGRRPADHGDTERSIRLAALTRFADQGFDATGLRDIAADAGVDVALISYKFGSKLGLWKAVVERVGVVKMEQLRAALSARPDREDRPLVASMEALVDIYLANDTVPRFLLRDASHDPERAGWVFDHVSRPLLDHFLPLIRRAQAAGRVSAPIPEMFFLSFAYGVAVNVVRRALLTGFAPALADDGEFRAALYATLVAPQLRHG</sequence>
<protein>
    <submittedName>
        <fullName evidence="6">AcrR family transcriptional regulator</fullName>
    </submittedName>
</protein>
<dbReference type="SUPFAM" id="SSF48498">
    <property type="entry name" value="Tetracyclin repressor-like, C-terminal domain"/>
    <property type="match status" value="1"/>
</dbReference>
<keyword evidence="7" id="KW-1185">Reference proteome</keyword>
<proteinExistence type="predicted"/>
<name>A0A7W9B4L6_9SPHN</name>